<gene>
    <name evidence="6" type="ORF">J437_LFUL007146</name>
</gene>
<dbReference type="PANTHER" id="PTHR19965:SF96">
    <property type="entry name" value="POLYMERASE DELTA-INTERACTING PROTEIN 3"/>
    <property type="match status" value="1"/>
</dbReference>
<evidence type="ECO:0000256" key="4">
    <source>
        <dbReference type="SAM" id="MobiDB-lite"/>
    </source>
</evidence>
<dbReference type="AlphaFoldDB" id="A0A8K0P1R8"/>
<proteinExistence type="predicted"/>
<dbReference type="InterPro" id="IPR051229">
    <property type="entry name" value="ALYREF_mRNA_export"/>
</dbReference>
<dbReference type="PANTHER" id="PTHR19965">
    <property type="entry name" value="RNA AND EXPORT FACTOR BINDING PROTEIN"/>
    <property type="match status" value="1"/>
</dbReference>
<dbReference type="GO" id="GO:0016973">
    <property type="term" value="P:poly(A)+ mRNA export from nucleus"/>
    <property type="evidence" value="ECO:0007669"/>
    <property type="project" value="TreeGrafter"/>
</dbReference>
<dbReference type="Gene3D" id="3.30.70.330">
    <property type="match status" value="1"/>
</dbReference>
<evidence type="ECO:0000313" key="6">
    <source>
        <dbReference type="EMBL" id="KAG8229338.1"/>
    </source>
</evidence>
<dbReference type="InterPro" id="IPR035979">
    <property type="entry name" value="RBD_domain_sf"/>
</dbReference>
<feature type="compositionally biased region" description="Low complexity" evidence="4">
    <location>
        <begin position="551"/>
        <end position="564"/>
    </location>
</feature>
<evidence type="ECO:0000256" key="1">
    <source>
        <dbReference type="ARBA" id="ARBA00022884"/>
    </source>
</evidence>
<evidence type="ECO:0000256" key="3">
    <source>
        <dbReference type="SAM" id="Coils"/>
    </source>
</evidence>
<dbReference type="Proteomes" id="UP000792457">
    <property type="component" value="Unassembled WGS sequence"/>
</dbReference>
<feature type="compositionally biased region" description="Polar residues" evidence="4">
    <location>
        <begin position="428"/>
        <end position="438"/>
    </location>
</feature>
<keyword evidence="1 2" id="KW-0694">RNA-binding</keyword>
<organism evidence="6 7">
    <name type="scientific">Ladona fulva</name>
    <name type="common">Scarce chaser dragonfly</name>
    <name type="synonym">Libellula fulva</name>
    <dbReference type="NCBI Taxonomy" id="123851"/>
    <lineage>
        <taxon>Eukaryota</taxon>
        <taxon>Metazoa</taxon>
        <taxon>Ecdysozoa</taxon>
        <taxon>Arthropoda</taxon>
        <taxon>Hexapoda</taxon>
        <taxon>Insecta</taxon>
        <taxon>Pterygota</taxon>
        <taxon>Palaeoptera</taxon>
        <taxon>Odonata</taxon>
        <taxon>Epiprocta</taxon>
        <taxon>Anisoptera</taxon>
        <taxon>Libelluloidea</taxon>
        <taxon>Libellulidae</taxon>
        <taxon>Ladona</taxon>
    </lineage>
</organism>
<keyword evidence="3" id="KW-0175">Coiled coil</keyword>
<reference evidence="6" key="2">
    <citation type="submission" date="2017-10" db="EMBL/GenBank/DDBJ databases">
        <title>Ladona fulva Genome sequencing and assembly.</title>
        <authorList>
            <person name="Murali S."/>
            <person name="Richards S."/>
            <person name="Bandaranaike D."/>
            <person name="Bellair M."/>
            <person name="Blankenburg K."/>
            <person name="Chao H."/>
            <person name="Dinh H."/>
            <person name="Doddapaneni H."/>
            <person name="Dugan-Rocha S."/>
            <person name="Elkadiri S."/>
            <person name="Gnanaolivu R."/>
            <person name="Hernandez B."/>
            <person name="Skinner E."/>
            <person name="Javaid M."/>
            <person name="Lee S."/>
            <person name="Li M."/>
            <person name="Ming W."/>
            <person name="Munidasa M."/>
            <person name="Muniz J."/>
            <person name="Nguyen L."/>
            <person name="Hughes D."/>
            <person name="Osuji N."/>
            <person name="Pu L.-L."/>
            <person name="Puazo M."/>
            <person name="Qu C."/>
            <person name="Quiroz J."/>
            <person name="Raj R."/>
            <person name="Weissenberger G."/>
            <person name="Xin Y."/>
            <person name="Zou X."/>
            <person name="Han Y."/>
            <person name="Worley K."/>
            <person name="Muzny D."/>
            <person name="Gibbs R."/>
        </authorList>
    </citation>
    <scope>NUCLEOTIDE SEQUENCE</scope>
    <source>
        <strain evidence="6">Sampled in the wild</strain>
    </source>
</reference>
<evidence type="ECO:0000313" key="7">
    <source>
        <dbReference type="Proteomes" id="UP000792457"/>
    </source>
</evidence>
<dbReference type="SUPFAM" id="SSF54928">
    <property type="entry name" value="RNA-binding domain, RBD"/>
    <property type="match status" value="1"/>
</dbReference>
<dbReference type="GO" id="GO:0016607">
    <property type="term" value="C:nuclear speck"/>
    <property type="evidence" value="ECO:0007669"/>
    <property type="project" value="TreeGrafter"/>
</dbReference>
<protein>
    <recommendedName>
        <fullName evidence="5">RRM domain-containing protein</fullName>
    </recommendedName>
</protein>
<keyword evidence="7" id="KW-1185">Reference proteome</keyword>
<dbReference type="InterPro" id="IPR012677">
    <property type="entry name" value="Nucleotide-bd_a/b_plait_sf"/>
</dbReference>
<reference evidence="6" key="1">
    <citation type="submission" date="2013-04" db="EMBL/GenBank/DDBJ databases">
        <authorList>
            <person name="Qu J."/>
            <person name="Murali S.C."/>
            <person name="Bandaranaike D."/>
            <person name="Bellair M."/>
            <person name="Blankenburg K."/>
            <person name="Chao H."/>
            <person name="Dinh H."/>
            <person name="Doddapaneni H."/>
            <person name="Downs B."/>
            <person name="Dugan-Rocha S."/>
            <person name="Elkadiri S."/>
            <person name="Gnanaolivu R.D."/>
            <person name="Hernandez B."/>
            <person name="Javaid M."/>
            <person name="Jayaseelan J.C."/>
            <person name="Lee S."/>
            <person name="Li M."/>
            <person name="Ming W."/>
            <person name="Munidasa M."/>
            <person name="Muniz J."/>
            <person name="Nguyen L."/>
            <person name="Ongeri F."/>
            <person name="Osuji N."/>
            <person name="Pu L.-L."/>
            <person name="Puazo M."/>
            <person name="Qu C."/>
            <person name="Quiroz J."/>
            <person name="Raj R."/>
            <person name="Weissenberger G."/>
            <person name="Xin Y."/>
            <person name="Zou X."/>
            <person name="Han Y."/>
            <person name="Richards S."/>
            <person name="Worley K."/>
            <person name="Muzny D."/>
            <person name="Gibbs R."/>
        </authorList>
    </citation>
    <scope>NUCLEOTIDE SEQUENCE</scope>
    <source>
        <strain evidence="6">Sampled in the wild</strain>
    </source>
</reference>
<dbReference type="EMBL" id="KZ308426">
    <property type="protein sequence ID" value="KAG8229338.1"/>
    <property type="molecule type" value="Genomic_DNA"/>
</dbReference>
<dbReference type="Pfam" id="PF00076">
    <property type="entry name" value="RRM_1"/>
    <property type="match status" value="1"/>
</dbReference>
<feature type="region of interest" description="Disordered" evidence="4">
    <location>
        <begin position="69"/>
        <end position="102"/>
    </location>
</feature>
<feature type="domain" description="RRM" evidence="5">
    <location>
        <begin position="455"/>
        <end position="529"/>
    </location>
</feature>
<dbReference type="OrthoDB" id="346839at2759"/>
<dbReference type="SMART" id="SM00360">
    <property type="entry name" value="RRM"/>
    <property type="match status" value="1"/>
</dbReference>
<feature type="compositionally biased region" description="Polar residues" evidence="4">
    <location>
        <begin position="531"/>
        <end position="550"/>
    </location>
</feature>
<comment type="caution">
    <text evidence="6">The sequence shown here is derived from an EMBL/GenBank/DDBJ whole genome shotgun (WGS) entry which is preliminary data.</text>
</comment>
<dbReference type="PROSITE" id="PS50102">
    <property type="entry name" value="RRM"/>
    <property type="match status" value="1"/>
</dbReference>
<feature type="region of interest" description="Disordered" evidence="4">
    <location>
        <begin position="531"/>
        <end position="572"/>
    </location>
</feature>
<feature type="region of interest" description="Disordered" evidence="4">
    <location>
        <begin position="428"/>
        <end position="451"/>
    </location>
</feature>
<evidence type="ECO:0000256" key="2">
    <source>
        <dbReference type="PROSITE-ProRule" id="PRU00176"/>
    </source>
</evidence>
<dbReference type="GO" id="GO:0003729">
    <property type="term" value="F:mRNA binding"/>
    <property type="evidence" value="ECO:0007669"/>
    <property type="project" value="TreeGrafter"/>
</dbReference>
<feature type="region of interest" description="Disordered" evidence="4">
    <location>
        <begin position="347"/>
        <end position="381"/>
    </location>
</feature>
<dbReference type="InterPro" id="IPR000504">
    <property type="entry name" value="RRM_dom"/>
</dbReference>
<accession>A0A8K0P1R8</accession>
<name>A0A8K0P1R8_LADFU</name>
<evidence type="ECO:0000259" key="5">
    <source>
        <dbReference type="PROSITE" id="PS50102"/>
    </source>
</evidence>
<feature type="compositionally biased region" description="Polar residues" evidence="4">
    <location>
        <begin position="87"/>
        <end position="99"/>
    </location>
</feature>
<sequence>MALTLSFKFQGLQAHRPVFCPYIYTAFFCVDSQSELPPLILEMANVNLSLDEIIQKKFKFSAGKGRGRGVINQRGAKRSGRGRGGVVQTTAKPSQNTKLSVGVKAPQTAAAAGKPKAARGDARLTIIAKKRLKLNDARDRLAELAKQSGDAREKLTQLRRTKLVGSVSKLPWAGTLQSDPLRTVRGGNITVRKGRNGRISLSTKRNVEMMWKPITKSWDWGKGNSVPYHDLDDPGENMNNVVLRQPLSGDSDPASTRSLLLRRTVNNDQMHTSRPPPLPPLPPSVHSFRSAISAASDRGAVGLQALGMSNPWAKGNTPPHHYDLRAPPPRLPRQGMPLLLSEREEWGGGESGAISSFHGHSSLSAKRNSHNPLPGDHLTSNKGFMEDEEVVRLDEEEEAEDEAEEEEYALMGINARKAGRISRELKASNPTRTSTQHQRVPVSGAQDSSISQQRYKVKVSNLQPTVTQEDIRELFEDIGPLACPPKLLPPPSGEAIVCFRSRADAARAVDVYHLRQLDGQPMRCSLAISNNSNSGPLKSQQSLATNNGMHSATTRPSMTTTSSTLKLPSGGKTPVMPDIATIHKALFNKA</sequence>
<feature type="coiled-coil region" evidence="3">
    <location>
        <begin position="127"/>
        <end position="161"/>
    </location>
</feature>